<keyword evidence="2" id="KW-0812">Transmembrane</keyword>
<comment type="caution">
    <text evidence="3">The sequence shown here is derived from an EMBL/GenBank/DDBJ whole genome shotgun (WGS) entry which is preliminary data.</text>
</comment>
<gene>
    <name evidence="3" type="ORF">GCM10007932_36870</name>
</gene>
<keyword evidence="2" id="KW-1133">Transmembrane helix</keyword>
<organism evidence="3 4">
    <name type="scientific">Vibrio penaeicida</name>
    <dbReference type="NCBI Taxonomy" id="104609"/>
    <lineage>
        <taxon>Bacteria</taxon>
        <taxon>Pseudomonadati</taxon>
        <taxon>Pseudomonadota</taxon>
        <taxon>Gammaproteobacteria</taxon>
        <taxon>Vibrionales</taxon>
        <taxon>Vibrionaceae</taxon>
        <taxon>Vibrio</taxon>
    </lineage>
</organism>
<keyword evidence="2" id="KW-0472">Membrane</keyword>
<dbReference type="EMBL" id="BSNX01000055">
    <property type="protein sequence ID" value="GLQ74326.1"/>
    <property type="molecule type" value="Genomic_DNA"/>
</dbReference>
<accession>A0AAV5NWI5</accession>
<feature type="region of interest" description="Disordered" evidence="1">
    <location>
        <begin position="296"/>
        <end position="317"/>
    </location>
</feature>
<reference evidence="4" key="1">
    <citation type="journal article" date="2019" name="Int. J. Syst. Evol. Microbiol.">
        <title>The Global Catalogue of Microorganisms (GCM) 10K type strain sequencing project: providing services to taxonomists for standard genome sequencing and annotation.</title>
        <authorList>
            <consortium name="The Broad Institute Genomics Platform"/>
            <consortium name="The Broad Institute Genome Sequencing Center for Infectious Disease"/>
            <person name="Wu L."/>
            <person name="Ma J."/>
        </authorList>
    </citation>
    <scope>NUCLEOTIDE SEQUENCE [LARGE SCALE GENOMIC DNA]</scope>
    <source>
        <strain evidence="4">NBRC 15640</strain>
    </source>
</reference>
<feature type="transmembrane region" description="Helical" evidence="2">
    <location>
        <begin position="80"/>
        <end position="102"/>
    </location>
</feature>
<dbReference type="Proteomes" id="UP001156690">
    <property type="component" value="Unassembled WGS sequence"/>
</dbReference>
<proteinExistence type="predicted"/>
<evidence type="ECO:0000256" key="2">
    <source>
        <dbReference type="SAM" id="Phobius"/>
    </source>
</evidence>
<dbReference type="AlphaFoldDB" id="A0AAV5NWI5"/>
<sequence length="317" mass="36283">MKNSIYNSESYSKQQPNTHTTFFSKGQMLGFSKASSVVSVSCIENLKPSDFREMEKDTSKGMFWDERDLQQESLSAWSQLYFFLVAMAKVGLYVVVPIMILASSLPFFNPDTPITADLLVAIITSISYFLVPSALVYLHFILISRGYLFLAPFLKSKRSFDLSRETGMVTLYKKGNKVRFTHPFIEFDCVLMSAPSHQGHLSYSLFLVHRYMGYSFGVPIGTLIGPNQPVGEYYRLWNMIQRYMDVSQPIPDIMILEPARPKDSVTTAHDEQTSRKPRYWRDMTDEEFEAALSKLRTEQRELPTTGPSIDIFEPTNS</sequence>
<evidence type="ECO:0000313" key="3">
    <source>
        <dbReference type="EMBL" id="GLQ74326.1"/>
    </source>
</evidence>
<dbReference type="RefSeq" id="WP_126606388.1">
    <property type="nucleotide sequence ID" value="NZ_AP025145.1"/>
</dbReference>
<evidence type="ECO:0000313" key="4">
    <source>
        <dbReference type="Proteomes" id="UP001156690"/>
    </source>
</evidence>
<protein>
    <recommendedName>
        <fullName evidence="5">DUF304 domain-containing protein</fullName>
    </recommendedName>
</protein>
<name>A0AAV5NWI5_9VIBR</name>
<evidence type="ECO:0000256" key="1">
    <source>
        <dbReference type="SAM" id="MobiDB-lite"/>
    </source>
</evidence>
<evidence type="ECO:0008006" key="5">
    <source>
        <dbReference type="Google" id="ProtNLM"/>
    </source>
</evidence>
<keyword evidence="4" id="KW-1185">Reference proteome</keyword>
<feature type="transmembrane region" description="Helical" evidence="2">
    <location>
        <begin position="114"/>
        <end position="131"/>
    </location>
</feature>